<proteinExistence type="predicted"/>
<gene>
    <name evidence="1" type="primary">ndvA</name>
    <name evidence="1" type="ORF">ERS852476_02129</name>
</gene>
<dbReference type="PANTHER" id="PTHR43394">
    <property type="entry name" value="ATP-DEPENDENT PERMEASE MDL1, MITOCHONDRIAL"/>
    <property type="match status" value="1"/>
</dbReference>
<name>A0A174D4P2_9FIRM</name>
<dbReference type="EC" id="3.6.3.42" evidence="1"/>
<protein>
    <submittedName>
        <fullName evidence="1">Beta-(1--&gt;2)glucan export ATP-binding/permease protein NdvA</fullName>
        <ecNumber evidence="1">3.6.3.42</ecNumber>
    </submittedName>
</protein>
<dbReference type="SUPFAM" id="SSF52540">
    <property type="entry name" value="P-loop containing nucleoside triphosphate hydrolases"/>
    <property type="match status" value="1"/>
</dbReference>
<dbReference type="EMBL" id="CYZP01000017">
    <property type="protein sequence ID" value="CUO18846.1"/>
    <property type="molecule type" value="Genomic_DNA"/>
</dbReference>
<dbReference type="GO" id="GO:0090374">
    <property type="term" value="P:oligopeptide export from mitochondrion"/>
    <property type="evidence" value="ECO:0007669"/>
    <property type="project" value="TreeGrafter"/>
</dbReference>
<dbReference type="InterPro" id="IPR039421">
    <property type="entry name" value="Type_1_exporter"/>
</dbReference>
<dbReference type="GO" id="GO:0005524">
    <property type="term" value="F:ATP binding"/>
    <property type="evidence" value="ECO:0007669"/>
    <property type="project" value="UniProtKB-KW"/>
</dbReference>
<dbReference type="Gene3D" id="3.40.50.300">
    <property type="entry name" value="P-loop containing nucleotide triphosphate hydrolases"/>
    <property type="match status" value="1"/>
</dbReference>
<keyword evidence="1" id="KW-0547">Nucleotide-binding</keyword>
<evidence type="ECO:0000313" key="2">
    <source>
        <dbReference type="Proteomes" id="UP000095645"/>
    </source>
</evidence>
<reference evidence="1 2" key="1">
    <citation type="submission" date="2015-09" db="EMBL/GenBank/DDBJ databases">
        <authorList>
            <consortium name="Pathogen Informatics"/>
        </authorList>
    </citation>
    <scope>NUCLEOTIDE SEQUENCE [LARGE SCALE GENOMIC DNA]</scope>
    <source>
        <strain evidence="1 2">2789STDY5834861</strain>
    </source>
</reference>
<dbReference type="GO" id="GO:0015421">
    <property type="term" value="F:ABC-type oligopeptide transporter activity"/>
    <property type="evidence" value="ECO:0007669"/>
    <property type="project" value="TreeGrafter"/>
</dbReference>
<accession>A0A174D4P2</accession>
<dbReference type="Proteomes" id="UP000095645">
    <property type="component" value="Unassembled WGS sequence"/>
</dbReference>
<organism evidence="1 2">
    <name type="scientific">Blautia obeum</name>
    <dbReference type="NCBI Taxonomy" id="40520"/>
    <lineage>
        <taxon>Bacteria</taxon>
        <taxon>Bacillati</taxon>
        <taxon>Bacillota</taxon>
        <taxon>Clostridia</taxon>
        <taxon>Lachnospirales</taxon>
        <taxon>Lachnospiraceae</taxon>
        <taxon>Blautia</taxon>
    </lineage>
</organism>
<dbReference type="AlphaFoldDB" id="A0A174D4P2"/>
<dbReference type="InterPro" id="IPR027417">
    <property type="entry name" value="P-loop_NTPase"/>
</dbReference>
<evidence type="ECO:0000313" key="1">
    <source>
        <dbReference type="EMBL" id="CUO18846.1"/>
    </source>
</evidence>
<dbReference type="GO" id="GO:0016787">
    <property type="term" value="F:hydrolase activity"/>
    <property type="evidence" value="ECO:0007669"/>
    <property type="project" value="UniProtKB-KW"/>
</dbReference>
<keyword evidence="1" id="KW-0378">Hydrolase</keyword>
<sequence>MMIARAIVTKPKVLLFDEATSTLDNITQKHVSDSLKNLKSTRIVIAHRLSTIKECDRIIVLDKGHIIEDGTYQSLSKAGGFFSELVERQKN</sequence>
<dbReference type="PANTHER" id="PTHR43394:SF1">
    <property type="entry name" value="ATP-BINDING CASSETTE SUB-FAMILY B MEMBER 10, MITOCHONDRIAL"/>
    <property type="match status" value="1"/>
</dbReference>
<keyword evidence="1" id="KW-0067">ATP-binding</keyword>